<dbReference type="KEGG" id="alus:STSP2_03484"/>
<dbReference type="InterPro" id="IPR006379">
    <property type="entry name" value="HAD-SF_hydro_IIB"/>
</dbReference>
<name>A0A1U9NRD2_9BACT</name>
<evidence type="ECO:0000256" key="2">
    <source>
        <dbReference type="ARBA" id="ARBA00006330"/>
    </source>
</evidence>
<dbReference type="InterPro" id="IPR036412">
    <property type="entry name" value="HAD-like_sf"/>
</dbReference>
<dbReference type="EMBL" id="CP019791">
    <property type="protein sequence ID" value="AQT70278.1"/>
    <property type="molecule type" value="Genomic_DNA"/>
</dbReference>
<evidence type="ECO:0000256" key="8">
    <source>
        <dbReference type="NCBIfam" id="TIGR02400"/>
    </source>
</evidence>
<dbReference type="Gene3D" id="3.30.70.1020">
    <property type="entry name" value="Trehalose-6-phosphate phosphatase related protein, domain 2"/>
    <property type="match status" value="1"/>
</dbReference>
<comment type="pathway">
    <text evidence="1">Glycan biosynthesis; trehalose biosynthesis.</text>
</comment>
<dbReference type="GO" id="GO:0005829">
    <property type="term" value="C:cytosol"/>
    <property type="evidence" value="ECO:0007669"/>
    <property type="project" value="TreeGrafter"/>
</dbReference>
<dbReference type="STRING" id="1936003.STSP2_03484"/>
<gene>
    <name evidence="9" type="primary">otsA</name>
    <name evidence="9" type="ORF">STSP2_03484</name>
</gene>
<evidence type="ECO:0000313" key="10">
    <source>
        <dbReference type="Proteomes" id="UP000189674"/>
    </source>
</evidence>
<dbReference type="CDD" id="cd03788">
    <property type="entry name" value="GT20_TPS"/>
    <property type="match status" value="1"/>
</dbReference>
<dbReference type="Gene3D" id="3.40.50.1000">
    <property type="entry name" value="HAD superfamily/HAD-like"/>
    <property type="match status" value="1"/>
</dbReference>
<dbReference type="GO" id="GO:0003825">
    <property type="term" value="F:alpha,alpha-trehalose-phosphate synthase (UDP-forming) activity"/>
    <property type="evidence" value="ECO:0007669"/>
    <property type="project" value="UniProtKB-UniRule"/>
</dbReference>
<dbReference type="AlphaFoldDB" id="A0A1U9NRD2"/>
<protein>
    <recommendedName>
        <fullName evidence="8">Alpha,alpha-trehalose-phosphate synthase</fullName>
        <ecNumber evidence="8">2.4.1.15</ecNumber>
    </recommendedName>
</protein>
<dbReference type="NCBIfam" id="TIGR02400">
    <property type="entry name" value="trehalose_OtsA"/>
    <property type="match status" value="1"/>
</dbReference>
<dbReference type="InterPro" id="IPR001830">
    <property type="entry name" value="Glyco_trans_20"/>
</dbReference>
<dbReference type="CDD" id="cd01627">
    <property type="entry name" value="HAD_TPP"/>
    <property type="match status" value="1"/>
</dbReference>
<dbReference type="PANTHER" id="PTHR10788">
    <property type="entry name" value="TREHALOSE-6-PHOSPHATE SYNTHASE"/>
    <property type="match status" value="1"/>
</dbReference>
<keyword evidence="5 9" id="KW-0328">Glycosyltransferase</keyword>
<dbReference type="NCBIfam" id="TIGR00685">
    <property type="entry name" value="T6PP"/>
    <property type="match status" value="1"/>
</dbReference>
<dbReference type="Pfam" id="PF00982">
    <property type="entry name" value="Glyco_transf_20"/>
    <property type="match status" value="1"/>
</dbReference>
<dbReference type="Pfam" id="PF02358">
    <property type="entry name" value="Trehalose_PPase"/>
    <property type="match status" value="1"/>
</dbReference>
<keyword evidence="6 9" id="KW-0808">Transferase</keyword>
<evidence type="ECO:0000313" key="9">
    <source>
        <dbReference type="EMBL" id="AQT70278.1"/>
    </source>
</evidence>
<dbReference type="GO" id="GO:0004805">
    <property type="term" value="F:trehalose-phosphatase activity"/>
    <property type="evidence" value="ECO:0007669"/>
    <property type="project" value="TreeGrafter"/>
</dbReference>
<evidence type="ECO:0000256" key="5">
    <source>
        <dbReference type="ARBA" id="ARBA00022676"/>
    </source>
</evidence>
<dbReference type="SUPFAM" id="SSF56784">
    <property type="entry name" value="HAD-like"/>
    <property type="match status" value="1"/>
</dbReference>
<dbReference type="RefSeq" id="WP_146663877.1">
    <property type="nucleotide sequence ID" value="NZ_CP019791.1"/>
</dbReference>
<dbReference type="GO" id="GO:0005992">
    <property type="term" value="P:trehalose biosynthetic process"/>
    <property type="evidence" value="ECO:0007669"/>
    <property type="project" value="UniProtKB-UniRule"/>
</dbReference>
<comment type="similarity">
    <text evidence="2">In the C-terminal section; belongs to the trehalose phosphatase family.</text>
</comment>
<dbReference type="InterPro" id="IPR012766">
    <property type="entry name" value="Trehalose_OtsA"/>
</dbReference>
<dbReference type="EC" id="2.4.1.15" evidence="8"/>
<comment type="subunit">
    <text evidence="4">Homotetramer.</text>
</comment>
<dbReference type="UniPathway" id="UPA00299"/>
<dbReference type="OrthoDB" id="9761633at2"/>
<comment type="catalytic activity">
    <reaction evidence="7">
        <text>D-glucose 6-phosphate + UDP-alpha-D-glucose = alpha,alpha-trehalose 6-phosphate + UDP + H(+)</text>
        <dbReference type="Rhea" id="RHEA:18889"/>
        <dbReference type="ChEBI" id="CHEBI:15378"/>
        <dbReference type="ChEBI" id="CHEBI:58223"/>
        <dbReference type="ChEBI" id="CHEBI:58429"/>
        <dbReference type="ChEBI" id="CHEBI:58885"/>
        <dbReference type="ChEBI" id="CHEBI:61548"/>
        <dbReference type="EC" id="2.4.1.15"/>
    </reaction>
</comment>
<dbReference type="InterPro" id="IPR003337">
    <property type="entry name" value="Trehalose_PPase"/>
</dbReference>
<dbReference type="Gene3D" id="3.40.50.2000">
    <property type="entry name" value="Glycogen Phosphorylase B"/>
    <property type="match status" value="2"/>
</dbReference>
<dbReference type="PANTHER" id="PTHR10788:SF106">
    <property type="entry name" value="BCDNA.GH08860"/>
    <property type="match status" value="1"/>
</dbReference>
<dbReference type="NCBIfam" id="TIGR01484">
    <property type="entry name" value="HAD-SF-IIB"/>
    <property type="match status" value="1"/>
</dbReference>
<reference evidence="10" key="1">
    <citation type="submission" date="2017-02" db="EMBL/GenBank/DDBJ databases">
        <title>Comparative genomics and description of representatives of a novel lineage of planctomycetes thriving in anoxic sediments.</title>
        <authorList>
            <person name="Spring S."/>
            <person name="Bunk B."/>
            <person name="Sproer C."/>
        </authorList>
    </citation>
    <scope>NUCLEOTIDE SEQUENCE [LARGE SCALE GENOMIC DNA]</scope>
    <source>
        <strain evidence="10">ST-NAGAB-D1</strain>
    </source>
</reference>
<organism evidence="9 10">
    <name type="scientific">Anaerohalosphaera lusitana</name>
    <dbReference type="NCBI Taxonomy" id="1936003"/>
    <lineage>
        <taxon>Bacteria</taxon>
        <taxon>Pseudomonadati</taxon>
        <taxon>Planctomycetota</taxon>
        <taxon>Phycisphaerae</taxon>
        <taxon>Sedimentisphaerales</taxon>
        <taxon>Anaerohalosphaeraceae</taxon>
        <taxon>Anaerohalosphaera</taxon>
    </lineage>
</organism>
<evidence type="ECO:0000256" key="6">
    <source>
        <dbReference type="ARBA" id="ARBA00022679"/>
    </source>
</evidence>
<evidence type="ECO:0000256" key="1">
    <source>
        <dbReference type="ARBA" id="ARBA00005199"/>
    </source>
</evidence>
<evidence type="ECO:0000256" key="3">
    <source>
        <dbReference type="ARBA" id="ARBA00008799"/>
    </source>
</evidence>
<dbReference type="InterPro" id="IPR023214">
    <property type="entry name" value="HAD_sf"/>
</dbReference>
<dbReference type="Proteomes" id="UP000189674">
    <property type="component" value="Chromosome"/>
</dbReference>
<keyword evidence="10" id="KW-1185">Reference proteome</keyword>
<proteinExistence type="inferred from homology"/>
<dbReference type="NCBIfam" id="NF011071">
    <property type="entry name" value="PRK14501.1"/>
    <property type="match status" value="1"/>
</dbReference>
<sequence length="730" mass="83956">MSRLVIVSNRLPVSISKGEEGINITHSTGGVATGISSICKPGESVWIGWPGLAEEELDKSDKDYIGRQLRSSNLAPVYLTESQVDEFYYGFCNKTVWPLFHYFPLYTTYEEKGWEAYEQVNRHYCEEVLKVIEPGDKIWVHDYQLMLLPQMLRERVPDAQIGFFLHIPFPTFELMRLLPWRKEILEGILGADLVGFHEYDYMRHFLSSAYRICGHDHSLSDIYIGNRVIRVDAYPMGIDYDKFANAREKPEVRAEIEKLSDHVNEGRKLVISVDRLDYTKGILNRLEAFDYFLTKYPQYRGRVSMVVVAVPSREQVKRYADLRKKVDRLIGRINGAYGNINWTPISYMYRSLPFDQLVALYNAADVALITPLRDGMNLVAKEYVATKNREDSRGVLILSEMAGASGELAEAIPVNPHNKMEVVEAIKKGIEMSKEEQWRRNKSMQARLSRYTVGRWAHDFIEGMENVKKTQDDLALRRYSPERASTFNVDYAKADKRLFLLDYDGTLVGYSDKPQGAVPDSELLSMISNLTEDKNNELVIISGRDKDIIEKWFGDLNVNLVCEHGAVFRPRGQEWRFRDVSDEWKASLRPILELYVDRTPGAAIEEKSYSLAWHWRKSDPGLAWLRMQELKDAIFTLTSNRDIGVFEGDRVLEVKHIGITKGTAAEHWLGSGEEWDFVMAAGDDYTDEDMFSVLPRHAHSFKIGHGASMAKYRIDSVYELRKILRGLLEQ</sequence>
<comment type="similarity">
    <text evidence="3">Belongs to the glycosyltransferase 20 family.</text>
</comment>
<dbReference type="SUPFAM" id="SSF53756">
    <property type="entry name" value="UDP-Glycosyltransferase/glycogen phosphorylase"/>
    <property type="match status" value="1"/>
</dbReference>
<evidence type="ECO:0000256" key="4">
    <source>
        <dbReference type="ARBA" id="ARBA00011881"/>
    </source>
</evidence>
<evidence type="ECO:0000256" key="7">
    <source>
        <dbReference type="ARBA" id="ARBA00048039"/>
    </source>
</evidence>
<accession>A0A1U9NRD2</accession>